<protein>
    <submittedName>
        <fullName evidence="2">Uncharacterized protein</fullName>
    </submittedName>
</protein>
<keyword evidence="3" id="KW-1185">Reference proteome</keyword>
<gene>
    <name evidence="2" type="ORF">J2W69_001685</name>
</gene>
<dbReference type="EMBL" id="JAVDWR010000004">
    <property type="protein sequence ID" value="MDR7120747.1"/>
    <property type="molecule type" value="Genomic_DNA"/>
</dbReference>
<dbReference type="Proteomes" id="UP001257909">
    <property type="component" value="Unassembled WGS sequence"/>
</dbReference>
<feature type="chain" id="PRO_5045960546" evidence="1">
    <location>
        <begin position="23"/>
        <end position="105"/>
    </location>
</feature>
<evidence type="ECO:0000313" key="2">
    <source>
        <dbReference type="EMBL" id="MDR7120747.1"/>
    </source>
</evidence>
<evidence type="ECO:0000313" key="3">
    <source>
        <dbReference type="Proteomes" id="UP001257909"/>
    </source>
</evidence>
<proteinExistence type="predicted"/>
<accession>A0ABU1VYH4</accession>
<evidence type="ECO:0000256" key="1">
    <source>
        <dbReference type="SAM" id="SignalP"/>
    </source>
</evidence>
<sequence>MKNINKICVALFCLGTASATVAAEEVVYSTEGYCVLANEGVDSRMLDAYAKKLGDTPSKKVCNAFKEVVAETRPKAWDYPMGKPYPGSAIRLSEKQIEAIKAASK</sequence>
<comment type="caution">
    <text evidence="2">The sequence shown here is derived from an EMBL/GenBank/DDBJ whole genome shotgun (WGS) entry which is preliminary data.</text>
</comment>
<reference evidence="2 3" key="1">
    <citation type="submission" date="2023-07" db="EMBL/GenBank/DDBJ databases">
        <title>Sorghum-associated microbial communities from plants grown in Nebraska, USA.</title>
        <authorList>
            <person name="Schachtman D."/>
        </authorList>
    </citation>
    <scope>NUCLEOTIDE SEQUENCE [LARGE SCALE GENOMIC DNA]</scope>
    <source>
        <strain evidence="2 3">4138</strain>
    </source>
</reference>
<dbReference type="RefSeq" id="WP_310276643.1">
    <property type="nucleotide sequence ID" value="NZ_JAVDWR010000004.1"/>
</dbReference>
<feature type="signal peptide" evidence="1">
    <location>
        <begin position="1"/>
        <end position="22"/>
    </location>
</feature>
<organism evidence="2 3">
    <name type="scientific">Rheinheimera soli</name>
    <dbReference type="NCBI Taxonomy" id="443616"/>
    <lineage>
        <taxon>Bacteria</taxon>
        <taxon>Pseudomonadati</taxon>
        <taxon>Pseudomonadota</taxon>
        <taxon>Gammaproteobacteria</taxon>
        <taxon>Chromatiales</taxon>
        <taxon>Chromatiaceae</taxon>
        <taxon>Rheinheimera</taxon>
    </lineage>
</organism>
<name>A0ABU1VYH4_9GAMM</name>
<keyword evidence="1" id="KW-0732">Signal</keyword>